<dbReference type="NCBIfam" id="TIGR01549">
    <property type="entry name" value="HAD-SF-IA-v1"/>
    <property type="match status" value="1"/>
</dbReference>
<dbReference type="InterPro" id="IPR036412">
    <property type="entry name" value="HAD-like_sf"/>
</dbReference>
<dbReference type="Proteomes" id="UP000265643">
    <property type="component" value="Unassembled WGS sequence"/>
</dbReference>
<accession>A0A391PBV6</accession>
<dbReference type="PANTHER" id="PTHR18901:SF38">
    <property type="entry name" value="PSEUDOURIDINE-5'-PHOSPHATASE"/>
    <property type="match status" value="1"/>
</dbReference>
<protein>
    <submittedName>
        <fullName evidence="1">Hydrolase</fullName>
    </submittedName>
</protein>
<sequence>MKDIKAIIFDLDGLMFDTERMNLSLINKLGATYGIRMSEDDYTKLLGLGPESMEFINKEFPYFSRLGFSDEKRTEYIREYFKKPGDANKEGLRELYEYARKRYKIAIGSNSAMTFIRSMLDYSGFSMDFDFILGGDMGIKSKPEPDIYLTIAKKLGVRPENCIVLEDSKTGLMAAKRANMLSVFIEDMVHYNSEIEEYMQYQCKSLNEVINILRSLR</sequence>
<dbReference type="InterPro" id="IPR041492">
    <property type="entry name" value="HAD_2"/>
</dbReference>
<proteinExistence type="predicted"/>
<dbReference type="InterPro" id="IPR023198">
    <property type="entry name" value="PGP-like_dom2"/>
</dbReference>
<dbReference type="Gene3D" id="3.40.50.1000">
    <property type="entry name" value="HAD superfamily/HAD-like"/>
    <property type="match status" value="1"/>
</dbReference>
<dbReference type="RefSeq" id="WP_119298058.1">
    <property type="nucleotide sequence ID" value="NZ_BHGK01000001.1"/>
</dbReference>
<dbReference type="InterPro" id="IPR006439">
    <property type="entry name" value="HAD-SF_hydro_IA"/>
</dbReference>
<gene>
    <name evidence="1" type="ORF">KGMB01110_17250</name>
</gene>
<dbReference type="EMBL" id="BHGK01000001">
    <property type="protein sequence ID" value="GCA67289.1"/>
    <property type="molecule type" value="Genomic_DNA"/>
</dbReference>
<dbReference type="SUPFAM" id="SSF56784">
    <property type="entry name" value="HAD-like"/>
    <property type="match status" value="1"/>
</dbReference>
<name>A0A391PBV6_9FIRM</name>
<dbReference type="InterPro" id="IPR023214">
    <property type="entry name" value="HAD_sf"/>
</dbReference>
<dbReference type="Gene3D" id="1.10.150.240">
    <property type="entry name" value="Putative phosphatase, domain 2"/>
    <property type="match status" value="1"/>
</dbReference>
<evidence type="ECO:0000313" key="1">
    <source>
        <dbReference type="EMBL" id="GCA67289.1"/>
    </source>
</evidence>
<dbReference type="NCBIfam" id="TIGR01509">
    <property type="entry name" value="HAD-SF-IA-v3"/>
    <property type="match status" value="1"/>
</dbReference>
<dbReference type="PANTHER" id="PTHR18901">
    <property type="entry name" value="2-DEOXYGLUCOSE-6-PHOSPHATE PHOSPHATASE 2"/>
    <property type="match status" value="1"/>
</dbReference>
<dbReference type="GO" id="GO:0016787">
    <property type="term" value="F:hydrolase activity"/>
    <property type="evidence" value="ECO:0007669"/>
    <property type="project" value="UniProtKB-KW"/>
</dbReference>
<dbReference type="SFLD" id="SFLDS00003">
    <property type="entry name" value="Haloacid_Dehalogenase"/>
    <property type="match status" value="1"/>
</dbReference>
<organism evidence="1 2">
    <name type="scientific">Mediterraneibacter butyricigenes</name>
    <dbReference type="NCBI Taxonomy" id="2316025"/>
    <lineage>
        <taxon>Bacteria</taxon>
        <taxon>Bacillati</taxon>
        <taxon>Bacillota</taxon>
        <taxon>Clostridia</taxon>
        <taxon>Lachnospirales</taxon>
        <taxon>Lachnospiraceae</taxon>
        <taxon>Mediterraneibacter</taxon>
    </lineage>
</organism>
<dbReference type="AlphaFoldDB" id="A0A391PBV6"/>
<keyword evidence="1" id="KW-0378">Hydrolase</keyword>
<dbReference type="SFLD" id="SFLDG01129">
    <property type="entry name" value="C1.5:_HAD__Beta-PGM__Phosphata"/>
    <property type="match status" value="1"/>
</dbReference>
<reference evidence="2" key="1">
    <citation type="submission" date="2018-09" db="EMBL/GenBank/DDBJ databases">
        <title>Draft Genome Sequence of Mediterraneibacter sp. KCTC 15684.</title>
        <authorList>
            <person name="Kim J.S."/>
            <person name="Han K.I."/>
            <person name="Suh M.K."/>
            <person name="Lee K.C."/>
            <person name="Eom M.K."/>
            <person name="Lee J.H."/>
            <person name="Park S.H."/>
            <person name="Kang S.W."/>
            <person name="Park J.E."/>
            <person name="Oh B.S."/>
            <person name="Yu S.Y."/>
            <person name="Choi S.H."/>
            <person name="Lee D.H."/>
            <person name="Yoon H."/>
            <person name="Kim B."/>
            <person name="Yang S.J."/>
            <person name="Lee J.S."/>
        </authorList>
    </citation>
    <scope>NUCLEOTIDE SEQUENCE [LARGE SCALE GENOMIC DNA]</scope>
    <source>
        <strain evidence="2">KCTC 15684</strain>
    </source>
</reference>
<dbReference type="CDD" id="cd07505">
    <property type="entry name" value="HAD_BPGM-like"/>
    <property type="match status" value="1"/>
</dbReference>
<keyword evidence="2" id="KW-1185">Reference proteome</keyword>
<evidence type="ECO:0000313" key="2">
    <source>
        <dbReference type="Proteomes" id="UP000265643"/>
    </source>
</evidence>
<dbReference type="Pfam" id="PF13419">
    <property type="entry name" value="HAD_2"/>
    <property type="match status" value="1"/>
</dbReference>
<comment type="caution">
    <text evidence="1">The sequence shown here is derived from an EMBL/GenBank/DDBJ whole genome shotgun (WGS) entry which is preliminary data.</text>
</comment>